<dbReference type="AlphaFoldDB" id="C5BQ04"/>
<sequence>MALSADKMKQYRTLGHSLNPIVTIAAKGVTDNVLAEINRALEDHELIKIKVAVVDRDARKAAIQEVCTSSNAQLVQEIGKVALLFREAAKPDPRKSNIR</sequence>
<dbReference type="OrthoDB" id="9797519at2"/>
<evidence type="ECO:0000256" key="2">
    <source>
        <dbReference type="PROSITE-ProRule" id="PRU00626"/>
    </source>
</evidence>
<dbReference type="InterPro" id="IPR001890">
    <property type="entry name" value="RNA-binding_CRM"/>
</dbReference>
<dbReference type="Gene3D" id="3.30.110.60">
    <property type="entry name" value="YhbY-like"/>
    <property type="match status" value="1"/>
</dbReference>
<dbReference type="PANTHER" id="PTHR40065">
    <property type="entry name" value="RNA-BINDING PROTEIN YHBY"/>
    <property type="match status" value="1"/>
</dbReference>
<organism evidence="4 5">
    <name type="scientific">Teredinibacter turnerae (strain ATCC 39867 / T7901)</name>
    <dbReference type="NCBI Taxonomy" id="377629"/>
    <lineage>
        <taxon>Bacteria</taxon>
        <taxon>Pseudomonadati</taxon>
        <taxon>Pseudomonadota</taxon>
        <taxon>Gammaproteobacteria</taxon>
        <taxon>Cellvibrionales</taxon>
        <taxon>Cellvibrionaceae</taxon>
        <taxon>Teredinibacter</taxon>
    </lineage>
</organism>
<dbReference type="Pfam" id="PF01985">
    <property type="entry name" value="CRS1_YhbY"/>
    <property type="match status" value="1"/>
</dbReference>
<dbReference type="KEGG" id="ttu:TERTU_3266"/>
<dbReference type="InterPro" id="IPR035920">
    <property type="entry name" value="YhbY-like_sf"/>
</dbReference>
<keyword evidence="5" id="KW-1185">Reference proteome</keyword>
<evidence type="ECO:0000259" key="3">
    <source>
        <dbReference type="PROSITE" id="PS51295"/>
    </source>
</evidence>
<dbReference type="eggNOG" id="COG1534">
    <property type="taxonomic scope" value="Bacteria"/>
</dbReference>
<gene>
    <name evidence="4" type="ordered locus">TERTU_3266</name>
</gene>
<dbReference type="STRING" id="377629.TERTU_3266"/>
<proteinExistence type="predicted"/>
<dbReference type="EMBL" id="CP001614">
    <property type="protein sequence ID" value="ACR12375.1"/>
    <property type="molecule type" value="Genomic_DNA"/>
</dbReference>
<accession>C5BQ04</accession>
<evidence type="ECO:0000256" key="1">
    <source>
        <dbReference type="ARBA" id="ARBA00022884"/>
    </source>
</evidence>
<dbReference type="GO" id="GO:0003743">
    <property type="term" value="F:translation initiation factor activity"/>
    <property type="evidence" value="ECO:0007669"/>
    <property type="project" value="UniProtKB-KW"/>
</dbReference>
<dbReference type="HOGENOM" id="CLU_095994_2_1_6"/>
<keyword evidence="4" id="KW-0648">Protein biosynthesis</keyword>
<dbReference type="GO" id="GO:0003723">
    <property type="term" value="F:RNA binding"/>
    <property type="evidence" value="ECO:0007669"/>
    <property type="project" value="UniProtKB-UniRule"/>
</dbReference>
<keyword evidence="1 2" id="KW-0694">RNA-binding</keyword>
<dbReference type="PROSITE" id="PS51295">
    <property type="entry name" value="CRM"/>
    <property type="match status" value="1"/>
</dbReference>
<evidence type="ECO:0000313" key="5">
    <source>
        <dbReference type="Proteomes" id="UP000009080"/>
    </source>
</evidence>
<evidence type="ECO:0000313" key="4">
    <source>
        <dbReference type="EMBL" id="ACR12375.1"/>
    </source>
</evidence>
<reference evidence="4 5" key="1">
    <citation type="journal article" date="2009" name="PLoS ONE">
        <title>The complete genome of Teredinibacter turnerae T7901: an intracellular endosymbiont of marine wood-boring bivalves (shipworms).</title>
        <authorList>
            <person name="Yang J.C."/>
            <person name="Madupu R."/>
            <person name="Durkin A.S."/>
            <person name="Ekborg N.A."/>
            <person name="Pedamallu C.S."/>
            <person name="Hostetler J.B."/>
            <person name="Radune D."/>
            <person name="Toms B.S."/>
            <person name="Henrissat B."/>
            <person name="Coutinho P.M."/>
            <person name="Schwarz S."/>
            <person name="Field L."/>
            <person name="Trindade-Silva A.E."/>
            <person name="Soares C.A.G."/>
            <person name="Elshahawi S."/>
            <person name="Hanora A."/>
            <person name="Schmidt E.W."/>
            <person name="Haygood M.G."/>
            <person name="Posfai J."/>
            <person name="Benner J."/>
            <person name="Madinger C."/>
            <person name="Nove J."/>
            <person name="Anton B."/>
            <person name="Chaudhary K."/>
            <person name="Foster J."/>
            <person name="Holman A."/>
            <person name="Kumar S."/>
            <person name="Lessard P.A."/>
            <person name="Luyten Y.A."/>
            <person name="Slatko B."/>
            <person name="Wood N."/>
            <person name="Wu B."/>
            <person name="Teplitski M."/>
            <person name="Mougous J.D."/>
            <person name="Ward N."/>
            <person name="Eisen J.A."/>
            <person name="Badger J.H."/>
            <person name="Distel D.L."/>
        </authorList>
    </citation>
    <scope>NUCLEOTIDE SEQUENCE [LARGE SCALE GENOMIC DNA]</scope>
    <source>
        <strain evidence="5">ATCC 39867 / T7901</strain>
    </source>
</reference>
<dbReference type="Proteomes" id="UP000009080">
    <property type="component" value="Chromosome"/>
</dbReference>
<dbReference type="InterPro" id="IPR051925">
    <property type="entry name" value="RNA-binding_domain"/>
</dbReference>
<name>C5BQ04_TERTT</name>
<feature type="domain" description="CRM" evidence="3">
    <location>
        <begin position="1"/>
        <end position="97"/>
    </location>
</feature>
<protein>
    <submittedName>
        <fullName evidence="4">RNA-binding protein, translation initiation factor</fullName>
    </submittedName>
</protein>
<keyword evidence="4" id="KW-0396">Initiation factor</keyword>
<dbReference type="RefSeq" id="WP_015818487.1">
    <property type="nucleotide sequence ID" value="NC_012997.1"/>
</dbReference>
<dbReference type="SUPFAM" id="SSF75471">
    <property type="entry name" value="YhbY-like"/>
    <property type="match status" value="1"/>
</dbReference>
<dbReference type="PANTHER" id="PTHR40065:SF3">
    <property type="entry name" value="RNA-BINDING PROTEIN YHBY"/>
    <property type="match status" value="1"/>
</dbReference>
<dbReference type="SMART" id="SM01103">
    <property type="entry name" value="CRS1_YhbY"/>
    <property type="match status" value="1"/>
</dbReference>